<comment type="similarity">
    <text evidence="1">Belongs to the peptidase S28 family.</text>
</comment>
<dbReference type="InterPro" id="IPR008758">
    <property type="entry name" value="Peptidase_S28"/>
</dbReference>
<proteinExistence type="inferred from homology"/>
<organism evidence="6">
    <name type="scientific">Haptolina ericina</name>
    <dbReference type="NCBI Taxonomy" id="156174"/>
    <lineage>
        <taxon>Eukaryota</taxon>
        <taxon>Haptista</taxon>
        <taxon>Haptophyta</taxon>
        <taxon>Prymnesiophyceae</taxon>
        <taxon>Prymnesiales</taxon>
        <taxon>Prymnesiaceae</taxon>
        <taxon>Haptolina</taxon>
    </lineage>
</organism>
<keyword evidence="4" id="KW-0378">Hydrolase</keyword>
<evidence type="ECO:0000256" key="3">
    <source>
        <dbReference type="ARBA" id="ARBA00022729"/>
    </source>
</evidence>
<dbReference type="Gene3D" id="3.40.50.1820">
    <property type="entry name" value="alpha/beta hydrolase"/>
    <property type="match status" value="1"/>
</dbReference>
<evidence type="ECO:0000256" key="1">
    <source>
        <dbReference type="ARBA" id="ARBA00011079"/>
    </source>
</evidence>
<dbReference type="AlphaFoldDB" id="A0A7S3BW67"/>
<dbReference type="GO" id="GO:0070008">
    <property type="term" value="F:serine-type exopeptidase activity"/>
    <property type="evidence" value="ECO:0007669"/>
    <property type="project" value="InterPro"/>
</dbReference>
<keyword evidence="2" id="KW-0645">Protease</keyword>
<keyword evidence="5" id="KW-0325">Glycoprotein</keyword>
<keyword evidence="3" id="KW-0732">Signal</keyword>
<evidence type="ECO:0000256" key="2">
    <source>
        <dbReference type="ARBA" id="ARBA00022670"/>
    </source>
</evidence>
<evidence type="ECO:0000256" key="4">
    <source>
        <dbReference type="ARBA" id="ARBA00022801"/>
    </source>
</evidence>
<dbReference type="EMBL" id="HBHX01066056">
    <property type="protein sequence ID" value="CAE0146885.1"/>
    <property type="molecule type" value="Transcribed_RNA"/>
</dbReference>
<dbReference type="InterPro" id="IPR029058">
    <property type="entry name" value="AB_hydrolase_fold"/>
</dbReference>
<dbReference type="PANTHER" id="PTHR11010">
    <property type="entry name" value="PROTEASE S28 PRO-X CARBOXYPEPTIDASE-RELATED"/>
    <property type="match status" value="1"/>
</dbReference>
<dbReference type="Pfam" id="PF05577">
    <property type="entry name" value="Peptidase_S28"/>
    <property type="match status" value="1"/>
</dbReference>
<accession>A0A7S3BW67</accession>
<gene>
    <name evidence="6" type="ORF">HERI1096_LOCUS36574</name>
</gene>
<reference evidence="6" key="1">
    <citation type="submission" date="2021-01" db="EMBL/GenBank/DDBJ databases">
        <authorList>
            <person name="Corre E."/>
            <person name="Pelletier E."/>
            <person name="Niang G."/>
            <person name="Scheremetjew M."/>
            <person name="Finn R."/>
            <person name="Kale V."/>
            <person name="Holt S."/>
            <person name="Cochrane G."/>
            <person name="Meng A."/>
            <person name="Brown T."/>
            <person name="Cohen L."/>
        </authorList>
    </citation>
    <scope>NUCLEOTIDE SEQUENCE</scope>
    <source>
        <strain evidence="6">CCMP281</strain>
    </source>
</reference>
<sequence length="115" mass="12627">MLGAPLVTDAWSGWMTAYYGGRNISHHRNIVWSNGALDPWSGQGVYPDGGGPDGPMVQNISLDGSQIALVLDLGAHHLDLMFSDPRNPPCFHEARKVEEVRIHTWCQEAYDALLG</sequence>
<evidence type="ECO:0000313" key="6">
    <source>
        <dbReference type="EMBL" id="CAE0146885.1"/>
    </source>
</evidence>
<name>A0A7S3BW67_9EUKA</name>
<evidence type="ECO:0000256" key="5">
    <source>
        <dbReference type="ARBA" id="ARBA00023180"/>
    </source>
</evidence>
<dbReference type="PANTHER" id="PTHR11010:SF38">
    <property type="entry name" value="LYSOSOMAL PRO-X CARBOXYPEPTIDASE"/>
    <property type="match status" value="1"/>
</dbReference>
<dbReference type="GO" id="GO:0008239">
    <property type="term" value="F:dipeptidyl-peptidase activity"/>
    <property type="evidence" value="ECO:0007669"/>
    <property type="project" value="TreeGrafter"/>
</dbReference>
<protein>
    <submittedName>
        <fullName evidence="6">Uncharacterized protein</fullName>
    </submittedName>
</protein>
<dbReference type="GO" id="GO:0006508">
    <property type="term" value="P:proteolysis"/>
    <property type="evidence" value="ECO:0007669"/>
    <property type="project" value="UniProtKB-KW"/>
</dbReference>